<keyword evidence="1" id="KW-0812">Transmembrane</keyword>
<comment type="caution">
    <text evidence="2">The sequence shown here is derived from an EMBL/GenBank/DDBJ whole genome shotgun (WGS) entry which is preliminary data.</text>
</comment>
<evidence type="ECO:0000313" key="2">
    <source>
        <dbReference type="EMBL" id="MDL4839880.1"/>
    </source>
</evidence>
<gene>
    <name evidence="2" type="ORF">QQS35_05345</name>
</gene>
<keyword evidence="3" id="KW-1185">Reference proteome</keyword>
<dbReference type="EMBL" id="JASTZU010000018">
    <property type="protein sequence ID" value="MDL4839880.1"/>
    <property type="molecule type" value="Genomic_DNA"/>
</dbReference>
<accession>A0ABT7L206</accession>
<evidence type="ECO:0000313" key="3">
    <source>
        <dbReference type="Proteomes" id="UP001235343"/>
    </source>
</evidence>
<protein>
    <recommendedName>
        <fullName evidence="4">DUF4134 domain-containing protein</fullName>
    </recommendedName>
</protein>
<proteinExistence type="predicted"/>
<dbReference type="Proteomes" id="UP001235343">
    <property type="component" value="Unassembled WGS sequence"/>
</dbReference>
<reference evidence="2 3" key="1">
    <citation type="submission" date="2023-06" db="EMBL/GenBank/DDBJ databases">
        <title>Aquibacillus rhizosphaerae LR5S19.</title>
        <authorList>
            <person name="Sun J.-Q."/>
        </authorList>
    </citation>
    <scope>NUCLEOTIDE SEQUENCE [LARGE SCALE GENOMIC DNA]</scope>
    <source>
        <strain evidence="2 3">LR5S19</strain>
    </source>
</reference>
<evidence type="ECO:0000256" key="1">
    <source>
        <dbReference type="SAM" id="Phobius"/>
    </source>
</evidence>
<feature type="transmembrane region" description="Helical" evidence="1">
    <location>
        <begin position="7"/>
        <end position="25"/>
    </location>
</feature>
<keyword evidence="1" id="KW-1133">Transmembrane helix</keyword>
<evidence type="ECO:0008006" key="4">
    <source>
        <dbReference type="Google" id="ProtNLM"/>
    </source>
</evidence>
<sequence>MAEFDNLRVGTGTNLASLAIAILFVDYKDVARISNSGYVTTYTPIYENIVSILRIGIMGMFIGLFIGWKNYRKKNNKTEQKKSYYIEFFIAVFIIALILMFF</sequence>
<feature type="transmembrane region" description="Helical" evidence="1">
    <location>
        <begin position="84"/>
        <end position="101"/>
    </location>
</feature>
<feature type="transmembrane region" description="Helical" evidence="1">
    <location>
        <begin position="45"/>
        <end position="68"/>
    </location>
</feature>
<name>A0ABT7L206_9BACI</name>
<dbReference type="RefSeq" id="WP_285930849.1">
    <property type="nucleotide sequence ID" value="NZ_JASTZU010000018.1"/>
</dbReference>
<keyword evidence="1" id="KW-0472">Membrane</keyword>
<organism evidence="2 3">
    <name type="scientific">Aquibacillus rhizosphaerae</name>
    <dbReference type="NCBI Taxonomy" id="3051431"/>
    <lineage>
        <taxon>Bacteria</taxon>
        <taxon>Bacillati</taxon>
        <taxon>Bacillota</taxon>
        <taxon>Bacilli</taxon>
        <taxon>Bacillales</taxon>
        <taxon>Bacillaceae</taxon>
        <taxon>Aquibacillus</taxon>
    </lineage>
</organism>